<name>A0ABQ7KKD0_BRACM</name>
<organism evidence="4 5">
    <name type="scientific">Brassica rapa subsp. trilocularis</name>
    <dbReference type="NCBI Taxonomy" id="1813537"/>
    <lineage>
        <taxon>Eukaryota</taxon>
        <taxon>Viridiplantae</taxon>
        <taxon>Streptophyta</taxon>
        <taxon>Embryophyta</taxon>
        <taxon>Tracheophyta</taxon>
        <taxon>Spermatophyta</taxon>
        <taxon>Magnoliopsida</taxon>
        <taxon>eudicotyledons</taxon>
        <taxon>Gunneridae</taxon>
        <taxon>Pentapetalae</taxon>
        <taxon>rosids</taxon>
        <taxon>malvids</taxon>
        <taxon>Brassicales</taxon>
        <taxon>Brassicaceae</taxon>
        <taxon>Brassiceae</taxon>
        <taxon>Brassica</taxon>
    </lineage>
</organism>
<feature type="region of interest" description="Disordered" evidence="2">
    <location>
        <begin position="1571"/>
        <end position="1607"/>
    </location>
</feature>
<gene>
    <name evidence="4" type="primary">A06p030550.1_BraROA</name>
    <name evidence="4" type="ORF">IGI04_042289</name>
</gene>
<dbReference type="EMBL" id="JADBGQ010000021">
    <property type="protein sequence ID" value="KAG5374397.1"/>
    <property type="molecule type" value="Genomic_DNA"/>
</dbReference>
<comment type="caution">
    <text evidence="4">The sequence shown here is derived from an EMBL/GenBank/DDBJ whole genome shotgun (WGS) entry which is preliminary data.</text>
</comment>
<evidence type="ECO:0000256" key="1">
    <source>
        <dbReference type="PROSITE-ProRule" id="PRU00047"/>
    </source>
</evidence>
<feature type="region of interest" description="Disordered" evidence="2">
    <location>
        <begin position="953"/>
        <end position="973"/>
    </location>
</feature>
<keyword evidence="1" id="KW-0862">Zinc</keyword>
<dbReference type="SUPFAM" id="SSF57756">
    <property type="entry name" value="Retrovirus zinc finger-like domains"/>
    <property type="match status" value="1"/>
</dbReference>
<feature type="compositionally biased region" description="Basic and acidic residues" evidence="2">
    <location>
        <begin position="1"/>
        <end position="11"/>
    </location>
</feature>
<feature type="domain" description="CCHC-type" evidence="3">
    <location>
        <begin position="1617"/>
        <end position="1631"/>
    </location>
</feature>
<feature type="region of interest" description="Disordered" evidence="2">
    <location>
        <begin position="1"/>
        <end position="49"/>
    </location>
</feature>
<sequence>MGDREQEKSTENPDTGSEGTWWAMAPSDRTDGPCDRTGSGRPRDTSLDLAGHNQTANLDAGRLDGRFESHHRLGGWAKRLVMSQEARVAKGHELPRVVSYQRSRVPKSLPRTSPRTPYILALPAGSSISTHGTSVGVRQHTQDVRQHTQDVPHTGRPWLSISTHIITLVLELSMLTLPVDCSGDFGPRGLSVQYTKDFCGCPPEHTGRSWLSVCVCVCPSAYTGRLWLSISTHISTLALPVDCLGDFGPRGLSVQYTQDVHGCPPAHTGSLGLSVSTHRTSVAVHVCPCVSVSTHKTSMGVRQHTQDVRVCPTLVLGLSTLALPVDCLGDCCPRGLSVQYTHVTGTETVPEPKLSQISNNCHNCLNRATRDQGSFREVHLNNHKEVWHETNFHRRPAQPFITGAWNYKKIFTEEEVMNFINWRFPSPFSCEYQPLEEDFNQTMKRPFPDSSMGFKSSVLAFQEARNQKNWSRENQDAINFLKPAKRTSIWESFQPTRFGLTQACPWKPGDTLDHSEDTQDVHRCTSTQRIRRILLTIYFPYPATPYAFKESCLHLMSKDQRLYSFEPEETKILKILISSQRLLFRGYFSKISRYKISLFQRQQISLTASSHRAIKVIDSKHFISIYFLSLKDMEHWFDSNQVHEEDKTAIAEDTLTEDAFRKWEQDAYWRLAYDEPEATWQEMKELLYEEYVKGAGDELLNQIRVYTNLEPRRLILAKRPNRKAKLKNAHDLKLHQESTLIIKGATEHTTAARASGVQGVPTPQAKTRELSTKPLPKFHEKKKPSKSSKSSKPVEFICYRCHEKGHFAVTCPTRLVVTSNSLEVNLDSTSEVISHLACKFPTSGIMHLSCPKADYAGVNKDQEDVVSRLKQEEIIPEPDPQEGLKPATRNPLKLVDVSVQAHEEVQNNLNKLVCSVYDSSKATMICLSSPKRCDTGTSFSKGPMKQKKVILKRDDKAPPKEPSLLKHLSGKDGTTTSSILLQEEPPDQSPNRQAVPLDAPIKLPNQVSATILCLIINYLDIMHTDLLCPDKFEERLGCLENYVEHNPCLRSHLDKKQENFSSTEIGTHQTDLYVEYPMTTITHLSFAKEVEFMTGTNAENSGDISKAKFTPGRTRGIIISYLFKEEPPDAPCITKSKSNQGKTLDSQKRMKADLLYLGAGYTVSRSKPFQGGGNVTGTETVPEPKLSQISNNCHNCLNRATRDQGSFREVHLNNHKEVWHETNFHRRPAQPFITGAWNYKKIFTEEEVMNFINWRFPSPFSCEYQPLEEDFNPTMKRPSPDSSMGFKSSVVAFQEARNQKNWSRENQDAINFLKPANPTSIWESFQPTRFGLTQAYPWKPGDTLDHSEDTQDVHRCTSTQRIRRILLTIYFPYPATPYAFKESCLHLMSKDQRLYSFEPEETKILKSLISSQRLLFRGYFSKISRYKISLLQRQQISLTARPEAYLCWEKDMEHWFDSNQVHEEDKTAIAEDTLTEDAFRKWEQDAYWRLVYDEPEATWQEMKELLYEEYVKGAGDELLNQIRVYTNLEPRRLILAKRPNRKAKLKNAHDLKLHQESTLIIKGATEHTTAARASGVQGVPTPQAKTRELSTKPLPKFHEKKKPSKSSKFSKPVEFICYRCHEKGHLAVTCPTRLVVTSNSLEVNLDSTSEVISHLACKFPTSGIMHLSCPKADYAEVEFMTGTNAENFGDISKAKFTPGRTRGIILSYLFKEEPPDAPCITKSKSNQGKTLDSQKRMKADLLYLGAGYTVSRSKPFQGGGNVTGTETVPEPKLSQISNNCHNCLNRATRDQGSFREVHLNNHKEVWHETNFHRRPAQPFITGAWNYKKIFTEEEVMNFINWRFPSPFSCEYQPLEEDFNPTMKRPSPDSSMGFKSSVLAFQEARNQKNWSRENQDAINFLKPAKPTSIWESFQPTRFGLTQAYPWKPGDTLDHSEDTQDVHRCTSTQRIRRILLTIYFPYPATPYAFKESCLQLMSKDQRLYSFEPEETKILKILISSQRLLFRGYFSKISRYKISLFQRQQISLTASSHRAIKFIISYIVYFLYKLAVPLLHRSRLANLPSVRPSDLSKPNQYQTSVKPSVTSVAVRQLTQDVCGSPSAHTGCQWLSVCVRVCPCAHTGRPWLSISTHISTLVLGLSMLALPVDCSGDFGPRGLSVQYTQDFRGCSSAHTGRPCVSVSTHQTYVAVHQDTHISMLVFGLSMLTLPDCCWGQKQLRRNYYPKTLGNHISERNKIDSANFGSHNCSGDFGSRGLSVQYTQDVRGCPSAHTGRLCVSIITHRTSVALRVCPCVSVCVRVCPSAHTGRLWLFISTHISTLVLGLSTLTLPVDCSGDFGPRGLSVQYTQDVRV</sequence>
<reference evidence="4 5" key="1">
    <citation type="submission" date="2021-03" db="EMBL/GenBank/DDBJ databases">
        <authorList>
            <person name="King G.J."/>
            <person name="Bancroft I."/>
            <person name="Baten A."/>
            <person name="Bloomfield J."/>
            <person name="Borpatragohain P."/>
            <person name="He Z."/>
            <person name="Irish N."/>
            <person name="Irwin J."/>
            <person name="Liu K."/>
            <person name="Mauleon R.P."/>
            <person name="Moore J."/>
            <person name="Morris R."/>
            <person name="Ostergaard L."/>
            <person name="Wang B."/>
            <person name="Wells R."/>
        </authorList>
    </citation>
    <scope>NUCLEOTIDE SEQUENCE [LARGE SCALE GENOMIC DNA]</scope>
    <source>
        <strain evidence="4">R-o-18</strain>
        <tissue evidence="4">Leaf</tissue>
    </source>
</reference>
<dbReference type="InterPro" id="IPR001878">
    <property type="entry name" value="Znf_CCHC"/>
</dbReference>
<accession>A0ABQ7KKD0</accession>
<proteinExistence type="predicted"/>
<keyword evidence="1" id="KW-0479">Metal-binding</keyword>
<feature type="domain" description="CCHC-type" evidence="3">
    <location>
        <begin position="798"/>
        <end position="812"/>
    </location>
</feature>
<feature type="region of interest" description="Disordered" evidence="2">
    <location>
        <begin position="751"/>
        <end position="790"/>
    </location>
</feature>
<protein>
    <recommendedName>
        <fullName evidence="3">CCHC-type domain-containing protein</fullName>
    </recommendedName>
</protein>
<keyword evidence="5" id="KW-1185">Reference proteome</keyword>
<keyword evidence="1" id="KW-0863">Zinc-finger</keyword>
<evidence type="ECO:0000259" key="3">
    <source>
        <dbReference type="PROSITE" id="PS50158"/>
    </source>
</evidence>
<dbReference type="InterPro" id="IPR036875">
    <property type="entry name" value="Znf_CCHC_sf"/>
</dbReference>
<evidence type="ECO:0000256" key="2">
    <source>
        <dbReference type="SAM" id="MobiDB-lite"/>
    </source>
</evidence>
<dbReference type="PROSITE" id="PS50158">
    <property type="entry name" value="ZF_CCHC"/>
    <property type="match status" value="2"/>
</dbReference>
<evidence type="ECO:0000313" key="5">
    <source>
        <dbReference type="Proteomes" id="UP000823674"/>
    </source>
</evidence>
<dbReference type="Proteomes" id="UP000823674">
    <property type="component" value="Unassembled WGS sequence"/>
</dbReference>
<dbReference type="Gene3D" id="4.10.60.10">
    <property type="entry name" value="Zinc finger, CCHC-type"/>
    <property type="match status" value="1"/>
</dbReference>
<dbReference type="SMART" id="SM00343">
    <property type="entry name" value="ZnF_C2HC"/>
    <property type="match status" value="2"/>
</dbReference>
<evidence type="ECO:0000313" key="4">
    <source>
        <dbReference type="EMBL" id="KAG5374397.1"/>
    </source>
</evidence>